<keyword evidence="2" id="KW-0732">Signal</keyword>
<dbReference type="RefSeq" id="WP_379811782.1">
    <property type="nucleotide sequence ID" value="NZ_JBHUPC010000013.1"/>
</dbReference>
<dbReference type="EMBL" id="JBHUPC010000013">
    <property type="protein sequence ID" value="MFD2892150.1"/>
    <property type="molecule type" value="Genomic_DNA"/>
</dbReference>
<feature type="transmembrane region" description="Helical" evidence="1">
    <location>
        <begin position="445"/>
        <end position="463"/>
    </location>
</feature>
<comment type="caution">
    <text evidence="3">The sequence shown here is derived from an EMBL/GenBank/DDBJ whole genome shotgun (WGS) entry which is preliminary data.</text>
</comment>
<name>A0ABW5YP32_9FLAO</name>
<evidence type="ECO:0000256" key="2">
    <source>
        <dbReference type="SAM" id="SignalP"/>
    </source>
</evidence>
<dbReference type="PANTHER" id="PTHR40940:SF2">
    <property type="entry name" value="BATD"/>
    <property type="match status" value="1"/>
</dbReference>
<dbReference type="Pfam" id="PF13584">
    <property type="entry name" value="BatD"/>
    <property type="match status" value="2"/>
</dbReference>
<accession>A0ABW5YP32</accession>
<organism evidence="3 4">
    <name type="scientific">Flavobacterium chuncheonense</name>
    <dbReference type="NCBI Taxonomy" id="2026653"/>
    <lineage>
        <taxon>Bacteria</taxon>
        <taxon>Pseudomonadati</taxon>
        <taxon>Bacteroidota</taxon>
        <taxon>Flavobacteriia</taxon>
        <taxon>Flavobacteriales</taxon>
        <taxon>Flavobacteriaceae</taxon>
        <taxon>Flavobacterium</taxon>
    </lineage>
</organism>
<feature type="chain" id="PRO_5046519781" evidence="2">
    <location>
        <begin position="19"/>
        <end position="586"/>
    </location>
</feature>
<evidence type="ECO:0000313" key="3">
    <source>
        <dbReference type="EMBL" id="MFD2892150.1"/>
    </source>
</evidence>
<dbReference type="InterPro" id="IPR025738">
    <property type="entry name" value="BatD"/>
</dbReference>
<reference evidence="4" key="1">
    <citation type="journal article" date="2019" name="Int. J. Syst. Evol. Microbiol.">
        <title>The Global Catalogue of Microorganisms (GCM) 10K type strain sequencing project: providing services to taxonomists for standard genome sequencing and annotation.</title>
        <authorList>
            <consortium name="The Broad Institute Genomics Platform"/>
            <consortium name="The Broad Institute Genome Sequencing Center for Infectious Disease"/>
            <person name="Wu L."/>
            <person name="Ma J."/>
        </authorList>
    </citation>
    <scope>NUCLEOTIDE SEQUENCE [LARGE SCALE GENOMIC DNA]</scope>
    <source>
        <strain evidence="4">KCTC 22671</strain>
    </source>
</reference>
<feature type="signal peptide" evidence="2">
    <location>
        <begin position="1"/>
        <end position="18"/>
    </location>
</feature>
<gene>
    <name evidence="3" type="ORF">ACFS5J_09020</name>
</gene>
<evidence type="ECO:0000256" key="1">
    <source>
        <dbReference type="SAM" id="Phobius"/>
    </source>
</evidence>
<keyword evidence="1" id="KW-0812">Transmembrane</keyword>
<evidence type="ECO:0000313" key="4">
    <source>
        <dbReference type="Proteomes" id="UP001597534"/>
    </source>
</evidence>
<keyword evidence="1" id="KW-0472">Membrane</keyword>
<dbReference type="PANTHER" id="PTHR40940">
    <property type="entry name" value="PROTEIN BATD-RELATED"/>
    <property type="match status" value="1"/>
</dbReference>
<keyword evidence="1" id="KW-1133">Transmembrane helix</keyword>
<sequence>MKQIVAIVALLIQTLCFAQEMKFEAKLSKNSLGVNEKLQVSFTMNQDGDNFEAPGFEGFRVIGGPFQSTNYSWINGVKSFNKSYTYVLQPTRQGTVAIGSASIEFNDEVHKTAPVKVTITKAVELPKDPNSPDYKAGEGVHLVAEVSKSSPYLNEPVTIVYKLYFDPRFVIRNVQEVDNPKYNGFWSQHIDIAKLEAVPGTYNGQDYAMVMWRKVILYPQETGVKPIEPLSINLDIDVPTKKRMGFFEQTVYASTTKTVSAGAKSITVKSLPENGKPPSFTGAVGKFDFKVTPSKTALKNGESLDLDISVSGTGNLKLFTLPKPEFPSAFEVFEPEHQEKVDTPLTGMNGKISDKYTLIPQYKGKYTLKPLEFSYFDLATSTYKTITSEAITIDVLDGPGLASNQGGQSKNVEKQAIQKSNSFQFIKLNTQFATLAKEDFFGSTLFYSLFFGPFLIIPIIILARKKKEAIDADEFGNRIRKNSKLAKKYLSEAKKQMGAKVPFYMAMEKALHNFLKAKLHIETTEMSKENIQELLENKNAAAVTISSFIELMSTCEFARYAPSTDVAMQNDYDKAVTLISELEKQL</sequence>
<dbReference type="Proteomes" id="UP001597534">
    <property type="component" value="Unassembled WGS sequence"/>
</dbReference>
<protein>
    <submittedName>
        <fullName evidence="3">BatD family protein</fullName>
    </submittedName>
</protein>
<proteinExistence type="predicted"/>
<keyword evidence="4" id="KW-1185">Reference proteome</keyword>